<keyword evidence="4 10" id="KW-0378">Hydrolase</keyword>
<dbReference type="Pfam" id="PF02881">
    <property type="entry name" value="SRP54_N"/>
    <property type="match status" value="1"/>
</dbReference>
<dbReference type="GO" id="GO:0006614">
    <property type="term" value="P:SRP-dependent cotranslational protein targeting to membrane"/>
    <property type="evidence" value="ECO:0007669"/>
    <property type="project" value="InterPro"/>
</dbReference>
<comment type="catalytic activity">
    <reaction evidence="8 10">
        <text>GTP + H2O = GDP + phosphate + H(+)</text>
        <dbReference type="Rhea" id="RHEA:19669"/>
        <dbReference type="ChEBI" id="CHEBI:15377"/>
        <dbReference type="ChEBI" id="CHEBI:15378"/>
        <dbReference type="ChEBI" id="CHEBI:37565"/>
        <dbReference type="ChEBI" id="CHEBI:43474"/>
        <dbReference type="ChEBI" id="CHEBI:58189"/>
        <dbReference type="EC" id="3.6.5.4"/>
    </reaction>
</comment>
<evidence type="ECO:0000256" key="7">
    <source>
        <dbReference type="ARBA" id="ARBA00023170"/>
    </source>
</evidence>
<comment type="function">
    <text evidence="9">Involved in targeting and insertion of nascent membrane proteins into the cytoplasmic membrane. Acts as a receptor for the complex formed by the signal recognition particle (SRP) and the ribosome-nascent chain (RNC). Interaction with SRP-RNC leads to the transfer of the RNC complex to the Sec translocase for insertion into the membrane, the hydrolysis of GTP by both Ffh and FtsY, and the dissociation of the SRP-FtsY complex into the individual components.</text>
</comment>
<dbReference type="Gene3D" id="1.20.120.140">
    <property type="entry name" value="Signal recognition particle SRP54, nucleotide-binding domain"/>
    <property type="match status" value="1"/>
</dbReference>
<comment type="subunit">
    <text evidence="10">Part of the signal recognition particle protein translocation system, which is composed of SRP and FtsY.</text>
</comment>
<evidence type="ECO:0000256" key="4">
    <source>
        <dbReference type="ARBA" id="ARBA00022801"/>
    </source>
</evidence>
<dbReference type="InterPro" id="IPR004390">
    <property type="entry name" value="SR_rcpt_FtsY"/>
</dbReference>
<keyword evidence="14" id="KW-1185">Reference proteome</keyword>
<keyword evidence="6 10" id="KW-0472">Membrane</keyword>
<dbReference type="Proteomes" id="UP001165427">
    <property type="component" value="Unassembled WGS sequence"/>
</dbReference>
<dbReference type="Gene3D" id="3.40.50.300">
    <property type="entry name" value="P-loop containing nucleotide triphosphate hydrolases"/>
    <property type="match status" value="1"/>
</dbReference>
<comment type="subcellular location">
    <subcellularLocation>
        <location evidence="10">Cell membrane</location>
        <topology evidence="10">Peripheral membrane protein</topology>
        <orientation evidence="10">Cytoplasmic side</orientation>
    </subcellularLocation>
    <subcellularLocation>
        <location evidence="10">Cytoplasm</location>
    </subcellularLocation>
</comment>
<accession>A0AA41R314</accession>
<protein>
    <recommendedName>
        <fullName evidence="10">Signal recognition particle receptor FtsY</fullName>
        <shortName evidence="10">SRP receptor</shortName>
        <ecNumber evidence="10">3.6.5.4</ecNumber>
    </recommendedName>
</protein>
<dbReference type="InterPro" id="IPR000897">
    <property type="entry name" value="SRP54_GTPase_dom"/>
</dbReference>
<sequence>MALKWFKGKKKSEVATPTPEEQEEQAPAKDDGAPQPATPNDTTAPQPPVPEPLPAQTASAPAPGDSAPASTGKGLFARLKRGLTKTRTILTTDIDQLFSGKRQIDDEMLEEIEELLITADIGVQTAMDLMDGIARKASRIQTPDALKQLLKQELQTLLANAAPPTDALQEKPHVVMVVGVNGVGKTTTIGKLAAREIHQGRKVLIAAADTFRAAAVEQLTIWAERAGAELVRHKEQADPAAVAYDGIEAALARGMDTVYVDTAGRLHTKVNLMEEIKKIQRTITKKMPGAPHEILLVLDATTGQNALAQAKMFNESLGVTGLVLTKLDGTAKGGIVISICQQLQLPLHFIGVGEGVDDLQPFDAARFVDALF</sequence>
<dbReference type="SMART" id="SM00382">
    <property type="entry name" value="AAA"/>
    <property type="match status" value="1"/>
</dbReference>
<keyword evidence="7 10" id="KW-0675">Receptor</keyword>
<keyword evidence="5 10" id="KW-0342">GTP-binding</keyword>
<dbReference type="InterPro" id="IPR013822">
    <property type="entry name" value="Signal_recog_particl_SRP54_hlx"/>
</dbReference>
<organism evidence="13 14">
    <name type="scientific">Desulfatitalea alkaliphila</name>
    <dbReference type="NCBI Taxonomy" id="2929485"/>
    <lineage>
        <taxon>Bacteria</taxon>
        <taxon>Pseudomonadati</taxon>
        <taxon>Thermodesulfobacteriota</taxon>
        <taxon>Desulfobacteria</taxon>
        <taxon>Desulfobacterales</taxon>
        <taxon>Desulfosarcinaceae</taxon>
        <taxon>Desulfatitalea</taxon>
    </lineage>
</organism>
<dbReference type="AlphaFoldDB" id="A0AA41R314"/>
<gene>
    <name evidence="10 13" type="primary">ftsY</name>
    <name evidence="13" type="ORF">MRX98_05320</name>
</gene>
<dbReference type="GO" id="GO:0003924">
    <property type="term" value="F:GTPase activity"/>
    <property type="evidence" value="ECO:0007669"/>
    <property type="project" value="UniProtKB-UniRule"/>
</dbReference>
<keyword evidence="2 10" id="KW-0963">Cytoplasm</keyword>
<dbReference type="InterPro" id="IPR003593">
    <property type="entry name" value="AAA+_ATPase"/>
</dbReference>
<keyword evidence="1 10" id="KW-1003">Cell membrane</keyword>
<dbReference type="HAMAP" id="MF_00920">
    <property type="entry name" value="FtsY"/>
    <property type="match status" value="1"/>
</dbReference>
<dbReference type="FunFam" id="1.20.120.140:FF:000002">
    <property type="entry name" value="Signal recognition particle receptor FtsY"/>
    <property type="match status" value="1"/>
</dbReference>
<evidence type="ECO:0000313" key="13">
    <source>
        <dbReference type="EMBL" id="MCJ8499985.1"/>
    </source>
</evidence>
<dbReference type="SMART" id="SM00963">
    <property type="entry name" value="SRP54_N"/>
    <property type="match status" value="1"/>
</dbReference>
<dbReference type="InterPro" id="IPR027417">
    <property type="entry name" value="P-loop_NTPase"/>
</dbReference>
<dbReference type="PANTHER" id="PTHR43134">
    <property type="entry name" value="SIGNAL RECOGNITION PARTICLE RECEPTOR SUBUNIT ALPHA"/>
    <property type="match status" value="1"/>
</dbReference>
<evidence type="ECO:0000256" key="6">
    <source>
        <dbReference type="ARBA" id="ARBA00023136"/>
    </source>
</evidence>
<evidence type="ECO:0000256" key="5">
    <source>
        <dbReference type="ARBA" id="ARBA00023134"/>
    </source>
</evidence>
<dbReference type="SUPFAM" id="SSF52540">
    <property type="entry name" value="P-loop containing nucleoside triphosphate hydrolases"/>
    <property type="match status" value="1"/>
</dbReference>
<evidence type="ECO:0000256" key="10">
    <source>
        <dbReference type="HAMAP-Rule" id="MF_00920"/>
    </source>
</evidence>
<feature type="binding site" evidence="10">
    <location>
        <begin position="261"/>
        <end position="265"/>
    </location>
    <ligand>
        <name>GTP</name>
        <dbReference type="ChEBI" id="CHEBI:37565"/>
    </ligand>
</feature>
<dbReference type="InterPro" id="IPR042101">
    <property type="entry name" value="SRP54_N_sf"/>
</dbReference>
<keyword evidence="3 10" id="KW-0547">Nucleotide-binding</keyword>
<evidence type="ECO:0000256" key="3">
    <source>
        <dbReference type="ARBA" id="ARBA00022741"/>
    </source>
</evidence>
<dbReference type="SMART" id="SM00962">
    <property type="entry name" value="SRP54"/>
    <property type="match status" value="1"/>
</dbReference>
<feature type="binding site" evidence="10">
    <location>
        <begin position="325"/>
        <end position="328"/>
    </location>
    <ligand>
        <name>GTP</name>
        <dbReference type="ChEBI" id="CHEBI:37565"/>
    </ligand>
</feature>
<evidence type="ECO:0000256" key="9">
    <source>
        <dbReference type="ARBA" id="ARBA00053570"/>
    </source>
</evidence>
<feature type="compositionally biased region" description="Low complexity" evidence="11">
    <location>
        <begin position="54"/>
        <end position="70"/>
    </location>
</feature>
<dbReference type="SUPFAM" id="SSF47364">
    <property type="entry name" value="Domain of the SRP/SRP receptor G-proteins"/>
    <property type="match status" value="1"/>
</dbReference>
<dbReference type="GO" id="GO:0005047">
    <property type="term" value="F:signal recognition particle binding"/>
    <property type="evidence" value="ECO:0007669"/>
    <property type="project" value="TreeGrafter"/>
</dbReference>
<comment type="similarity">
    <text evidence="10">Belongs to the GTP-binding SRP family. FtsY subfamily.</text>
</comment>
<evidence type="ECO:0000256" key="1">
    <source>
        <dbReference type="ARBA" id="ARBA00022475"/>
    </source>
</evidence>
<dbReference type="PANTHER" id="PTHR43134:SF1">
    <property type="entry name" value="SIGNAL RECOGNITION PARTICLE RECEPTOR SUBUNIT ALPHA"/>
    <property type="match status" value="1"/>
</dbReference>
<evidence type="ECO:0000313" key="14">
    <source>
        <dbReference type="Proteomes" id="UP001165427"/>
    </source>
</evidence>
<evidence type="ECO:0000256" key="8">
    <source>
        <dbReference type="ARBA" id="ARBA00048027"/>
    </source>
</evidence>
<feature type="region of interest" description="Disordered" evidence="11">
    <location>
        <begin position="1"/>
        <end position="72"/>
    </location>
</feature>
<proteinExistence type="inferred from homology"/>
<dbReference type="RefSeq" id="WP_246903698.1">
    <property type="nucleotide sequence ID" value="NZ_JALJRB010000004.1"/>
</dbReference>
<dbReference type="InterPro" id="IPR036225">
    <property type="entry name" value="SRP/SRP_N"/>
</dbReference>
<dbReference type="FunFam" id="3.40.50.300:FF:000053">
    <property type="entry name" value="Signal recognition particle receptor FtsY"/>
    <property type="match status" value="1"/>
</dbReference>
<comment type="caution">
    <text evidence="13">The sequence shown here is derived from an EMBL/GenBank/DDBJ whole genome shotgun (WGS) entry which is preliminary data.</text>
</comment>
<feature type="domain" description="SRP54-type proteins GTP-binding" evidence="12">
    <location>
        <begin position="346"/>
        <end position="359"/>
    </location>
</feature>
<feature type="compositionally biased region" description="Basic residues" evidence="11">
    <location>
        <begin position="1"/>
        <end position="10"/>
    </location>
</feature>
<evidence type="ECO:0000256" key="11">
    <source>
        <dbReference type="SAM" id="MobiDB-lite"/>
    </source>
</evidence>
<evidence type="ECO:0000256" key="2">
    <source>
        <dbReference type="ARBA" id="ARBA00022490"/>
    </source>
</evidence>
<dbReference type="GO" id="GO:0005886">
    <property type="term" value="C:plasma membrane"/>
    <property type="evidence" value="ECO:0007669"/>
    <property type="project" value="UniProtKB-SubCell"/>
</dbReference>
<dbReference type="GO" id="GO:0005525">
    <property type="term" value="F:GTP binding"/>
    <property type="evidence" value="ECO:0007669"/>
    <property type="project" value="UniProtKB-UniRule"/>
</dbReference>
<feature type="binding site" evidence="10">
    <location>
        <begin position="179"/>
        <end position="186"/>
    </location>
    <ligand>
        <name>GTP</name>
        <dbReference type="ChEBI" id="CHEBI:37565"/>
    </ligand>
</feature>
<evidence type="ECO:0000259" key="12">
    <source>
        <dbReference type="PROSITE" id="PS00300"/>
    </source>
</evidence>
<dbReference type="GO" id="GO:0005737">
    <property type="term" value="C:cytoplasm"/>
    <property type="evidence" value="ECO:0007669"/>
    <property type="project" value="UniProtKB-SubCell"/>
</dbReference>
<dbReference type="EMBL" id="JALJRB010000004">
    <property type="protein sequence ID" value="MCJ8499985.1"/>
    <property type="molecule type" value="Genomic_DNA"/>
</dbReference>
<dbReference type="EC" id="3.6.5.4" evidence="10"/>
<dbReference type="Pfam" id="PF00448">
    <property type="entry name" value="SRP54"/>
    <property type="match status" value="1"/>
</dbReference>
<dbReference type="NCBIfam" id="TIGR00064">
    <property type="entry name" value="ftsY"/>
    <property type="match status" value="1"/>
</dbReference>
<dbReference type="PROSITE" id="PS00300">
    <property type="entry name" value="SRP54"/>
    <property type="match status" value="1"/>
</dbReference>
<reference evidence="13" key="1">
    <citation type="submission" date="2022-04" db="EMBL/GenBank/DDBJ databases">
        <title>Desulfatitalea alkaliphila sp. nov., a novel anaerobic sulfate-reducing bacterium isolated from terrestrial mud volcano, Taman Peninsula, Russia.</title>
        <authorList>
            <person name="Khomyakova M.A."/>
            <person name="Merkel A.Y."/>
            <person name="Slobodkin A.I."/>
        </authorList>
    </citation>
    <scope>NUCLEOTIDE SEQUENCE</scope>
    <source>
        <strain evidence="13">M08but</strain>
    </source>
</reference>
<name>A0AA41R314_9BACT</name>